<dbReference type="PANTHER" id="PTHR15710:SF74">
    <property type="entry name" value="RING-TYPE E3 UBIQUITIN TRANSFERASE-RELATED"/>
    <property type="match status" value="1"/>
</dbReference>
<reference evidence="7 8" key="1">
    <citation type="journal article" date="2024" name="bioRxiv">
        <title>Comparative genomics of Cryptococcus and Kwoniella reveals pathogenesis evolution and contrasting karyotype dynamics via intercentromeric recombination or chromosome fusion.</title>
        <authorList>
            <person name="Coelho M.A."/>
            <person name="David-Palma M."/>
            <person name="Shea T."/>
            <person name="Bowers K."/>
            <person name="McGinley-Smith S."/>
            <person name="Mohammad A.W."/>
            <person name="Gnirke A."/>
            <person name="Yurkov A.M."/>
            <person name="Nowrousian M."/>
            <person name="Sun S."/>
            <person name="Cuomo C.A."/>
            <person name="Heitman J."/>
        </authorList>
    </citation>
    <scope>NUCLEOTIDE SEQUENCE [LARGE SCALE GENOMIC DNA]</scope>
    <source>
        <strain evidence="7 8">CBS 13917</strain>
    </source>
</reference>
<dbReference type="RefSeq" id="XP_066805354.1">
    <property type="nucleotide sequence ID" value="XM_066944153.1"/>
</dbReference>
<feature type="compositionally biased region" description="Pro residues" evidence="5">
    <location>
        <begin position="1"/>
        <end position="10"/>
    </location>
</feature>
<dbReference type="Proteomes" id="UP001388673">
    <property type="component" value="Unassembled WGS sequence"/>
</dbReference>
<feature type="region of interest" description="Disordered" evidence="5">
    <location>
        <begin position="191"/>
        <end position="214"/>
    </location>
</feature>
<evidence type="ECO:0000313" key="7">
    <source>
        <dbReference type="EMBL" id="KAK8865875.1"/>
    </source>
</evidence>
<feature type="compositionally biased region" description="Polar residues" evidence="5">
    <location>
        <begin position="12"/>
        <end position="34"/>
    </location>
</feature>
<evidence type="ECO:0000256" key="1">
    <source>
        <dbReference type="ARBA" id="ARBA00022723"/>
    </source>
</evidence>
<keyword evidence="1" id="KW-0479">Metal-binding</keyword>
<keyword evidence="2 4" id="KW-0863">Zinc-finger</keyword>
<feature type="compositionally biased region" description="Polar residues" evidence="5">
    <location>
        <begin position="496"/>
        <end position="522"/>
    </location>
</feature>
<dbReference type="InterPro" id="IPR001841">
    <property type="entry name" value="Znf_RING"/>
</dbReference>
<feature type="region of interest" description="Disordered" evidence="5">
    <location>
        <begin position="477"/>
        <end position="522"/>
    </location>
</feature>
<evidence type="ECO:0000256" key="5">
    <source>
        <dbReference type="SAM" id="MobiDB-lite"/>
    </source>
</evidence>
<dbReference type="GO" id="GO:0008270">
    <property type="term" value="F:zinc ion binding"/>
    <property type="evidence" value="ECO:0007669"/>
    <property type="project" value="UniProtKB-KW"/>
</dbReference>
<feature type="compositionally biased region" description="Low complexity" evidence="5">
    <location>
        <begin position="292"/>
        <end position="307"/>
    </location>
</feature>
<evidence type="ECO:0000259" key="6">
    <source>
        <dbReference type="PROSITE" id="PS50089"/>
    </source>
</evidence>
<dbReference type="Gene3D" id="3.30.40.10">
    <property type="entry name" value="Zinc/RING finger domain, C3HC4 (zinc finger)"/>
    <property type="match status" value="1"/>
</dbReference>
<dbReference type="SUPFAM" id="SSF57850">
    <property type="entry name" value="RING/U-box"/>
    <property type="match status" value="1"/>
</dbReference>
<feature type="compositionally biased region" description="Low complexity" evidence="5">
    <location>
        <begin position="378"/>
        <end position="387"/>
    </location>
</feature>
<keyword evidence="3" id="KW-0862">Zinc</keyword>
<evidence type="ECO:0000256" key="3">
    <source>
        <dbReference type="ARBA" id="ARBA00022833"/>
    </source>
</evidence>
<sequence length="675" mass="72843">MSSPPPPPPLNDATSGSSSDQQLQPGQDTRSSPPVFTFTIGMPGPGSSHPLTPGQRQEPNSGGVTGDDGGTGTNIFWTFHIRPEPDTPQLATENDSALPTAINVTREDGNSLTGENAPSVAIPPPWLFPPFFNFYMPVRSEPQPNPAKAAELLRSLPTVGKRLLSRVDKIVAAQEVEAMEDDEKGWKCGVCLEGAEPDHPETAGADEKKDEGKIQQETGVKALPCNHLFHEKCLEPWFASHHTCPTCRLDLDPLQTLNSPPPPRQNPLRPPQTGSGRTNSNHPYSRDRDHPAPAATTPEIAETNENAVRTPSAVPPREEPPHRHFHPGPQITVFWNVPPPTSPVPVHNTTAQAAMNATPLPEHDHLPQSTSTPPPPSADTLAAPSTPRMTLNVPTFASPLPMDRSSPAPESTSQISTTAGASPSPTALPTTESGPPAAPPADLRPRPERRQHITIIRNGPGAGAEPFPLLPLMFGQPPDLAGVPQDPHAALPSPTVPQSQRDFTPTAPAQTQGNTPKSFVPQSLESWTEEREKSLGWRCDAVECLFAPPVDEDADVDAEMPDEADEADDSEGKEMLSIYSPLQPPLTPAEAEVEAGRTEGGEKANFVILSCPHRWHRGCLETAERSAGRFYKKQDGDERQWVRCETCRKDGWVMPRGETLRGERGEKEVAIQAST</sequence>
<feature type="region of interest" description="Disordered" evidence="5">
    <location>
        <begin position="1"/>
        <end position="75"/>
    </location>
</feature>
<feature type="compositionally biased region" description="Polar residues" evidence="5">
    <location>
        <begin position="408"/>
        <end position="433"/>
    </location>
</feature>
<evidence type="ECO:0000256" key="2">
    <source>
        <dbReference type="ARBA" id="ARBA00022771"/>
    </source>
</evidence>
<dbReference type="SMART" id="SM00184">
    <property type="entry name" value="RING"/>
    <property type="match status" value="2"/>
</dbReference>
<feature type="region of interest" description="Disordered" evidence="5">
    <location>
        <begin position="255"/>
        <end position="338"/>
    </location>
</feature>
<evidence type="ECO:0000256" key="4">
    <source>
        <dbReference type="PROSITE-ProRule" id="PRU00175"/>
    </source>
</evidence>
<gene>
    <name evidence="7" type="ORF">IAR55_001023</name>
</gene>
<comment type="caution">
    <text evidence="7">The sequence shown here is derived from an EMBL/GenBank/DDBJ whole genome shotgun (WGS) entry which is preliminary data.</text>
</comment>
<feature type="domain" description="RING-type" evidence="6">
    <location>
        <begin position="188"/>
        <end position="248"/>
    </location>
</feature>
<name>A0AAW0Z4N8_9TREE</name>
<dbReference type="AlphaFoldDB" id="A0AAW0Z4N8"/>
<accession>A0AAW0Z4N8</accession>
<proteinExistence type="predicted"/>
<dbReference type="PROSITE" id="PS50089">
    <property type="entry name" value="ZF_RING_2"/>
    <property type="match status" value="1"/>
</dbReference>
<feature type="compositionally biased region" description="Pro residues" evidence="5">
    <location>
        <begin position="259"/>
        <end position="270"/>
    </location>
</feature>
<keyword evidence="8" id="KW-1185">Reference proteome</keyword>
<dbReference type="GeneID" id="92178282"/>
<dbReference type="PANTHER" id="PTHR15710">
    <property type="entry name" value="E3 UBIQUITIN-PROTEIN LIGASE PRAJA"/>
    <property type="match status" value="1"/>
</dbReference>
<feature type="compositionally biased region" description="Gly residues" evidence="5">
    <location>
        <begin position="63"/>
        <end position="72"/>
    </location>
</feature>
<feature type="compositionally biased region" description="Polar residues" evidence="5">
    <location>
        <begin position="273"/>
        <end position="283"/>
    </location>
</feature>
<evidence type="ECO:0000313" key="8">
    <source>
        <dbReference type="Proteomes" id="UP001388673"/>
    </source>
</evidence>
<feature type="region of interest" description="Disordered" evidence="5">
    <location>
        <begin position="359"/>
        <end position="447"/>
    </location>
</feature>
<dbReference type="KEGG" id="kne:92178282"/>
<feature type="compositionally biased region" description="Basic and acidic residues" evidence="5">
    <location>
        <begin position="196"/>
        <end position="214"/>
    </location>
</feature>
<dbReference type="Pfam" id="PF13639">
    <property type="entry name" value="zf-RING_2"/>
    <property type="match status" value="1"/>
</dbReference>
<dbReference type="EMBL" id="JBCAWK010000002">
    <property type="protein sequence ID" value="KAK8865875.1"/>
    <property type="molecule type" value="Genomic_DNA"/>
</dbReference>
<organism evidence="7 8">
    <name type="scientific">Kwoniella newhampshirensis</name>
    <dbReference type="NCBI Taxonomy" id="1651941"/>
    <lineage>
        <taxon>Eukaryota</taxon>
        <taxon>Fungi</taxon>
        <taxon>Dikarya</taxon>
        <taxon>Basidiomycota</taxon>
        <taxon>Agaricomycotina</taxon>
        <taxon>Tremellomycetes</taxon>
        <taxon>Tremellales</taxon>
        <taxon>Cryptococcaceae</taxon>
        <taxon>Kwoniella</taxon>
    </lineage>
</organism>
<protein>
    <recommendedName>
        <fullName evidence="6">RING-type domain-containing protein</fullName>
    </recommendedName>
</protein>
<dbReference type="InterPro" id="IPR013083">
    <property type="entry name" value="Znf_RING/FYVE/PHD"/>
</dbReference>